<dbReference type="InterPro" id="IPR052567">
    <property type="entry name" value="OP_Dioxygenase"/>
</dbReference>
<evidence type="ECO:0000313" key="3">
    <source>
        <dbReference type="Proteomes" id="UP000190961"/>
    </source>
</evidence>
<reference evidence="2 3" key="1">
    <citation type="submission" date="2017-02" db="EMBL/GenBank/DDBJ databases">
        <authorList>
            <person name="Peterson S.W."/>
        </authorList>
    </citation>
    <scope>NUCLEOTIDE SEQUENCE [LARGE SCALE GENOMIC DNA]</scope>
    <source>
        <strain evidence="2 3">DSM 25262</strain>
    </source>
</reference>
<proteinExistence type="predicted"/>
<name>A0A1T5MGK7_9BACT</name>
<organism evidence="2 3">
    <name type="scientific">Ohtaekwangia koreensis</name>
    <dbReference type="NCBI Taxonomy" id="688867"/>
    <lineage>
        <taxon>Bacteria</taxon>
        <taxon>Pseudomonadati</taxon>
        <taxon>Bacteroidota</taxon>
        <taxon>Cytophagia</taxon>
        <taxon>Cytophagales</taxon>
        <taxon>Fulvivirgaceae</taxon>
        <taxon>Ohtaekwangia</taxon>
    </lineage>
</organism>
<evidence type="ECO:0000259" key="1">
    <source>
        <dbReference type="Pfam" id="PF01966"/>
    </source>
</evidence>
<evidence type="ECO:0000313" key="2">
    <source>
        <dbReference type="EMBL" id="SKC87315.1"/>
    </source>
</evidence>
<feature type="domain" description="HD" evidence="1">
    <location>
        <begin position="32"/>
        <end position="108"/>
    </location>
</feature>
<dbReference type="RefSeq" id="WP_079689859.1">
    <property type="nucleotide sequence ID" value="NZ_FUZU01000004.1"/>
</dbReference>
<dbReference type="NCBIfam" id="TIGR00277">
    <property type="entry name" value="HDIG"/>
    <property type="match status" value="1"/>
</dbReference>
<dbReference type="CDD" id="cd00077">
    <property type="entry name" value="HDc"/>
    <property type="match status" value="1"/>
</dbReference>
<accession>A0A1T5MGK7</accession>
<gene>
    <name evidence="2" type="ORF">SAMN05660236_5385</name>
</gene>
<dbReference type="InterPro" id="IPR006675">
    <property type="entry name" value="HDIG_dom"/>
</dbReference>
<dbReference type="PANTHER" id="PTHR40202">
    <property type="match status" value="1"/>
</dbReference>
<dbReference type="EMBL" id="FUZU01000004">
    <property type="protein sequence ID" value="SKC87315.1"/>
    <property type="molecule type" value="Genomic_DNA"/>
</dbReference>
<dbReference type="STRING" id="688867.SAMN05660236_5385"/>
<dbReference type="Pfam" id="PF01966">
    <property type="entry name" value="HD"/>
    <property type="match status" value="1"/>
</dbReference>
<dbReference type="AlphaFoldDB" id="A0A1T5MGK7"/>
<dbReference type="InterPro" id="IPR003607">
    <property type="entry name" value="HD/PDEase_dom"/>
</dbReference>
<dbReference type="NCBIfam" id="TIGR03276">
    <property type="entry name" value="Phn-HD"/>
    <property type="match status" value="1"/>
</dbReference>
<dbReference type="InterPro" id="IPR006674">
    <property type="entry name" value="HD_domain"/>
</dbReference>
<dbReference type="InterPro" id="IPR017670">
    <property type="entry name" value="Phosphonate_degrad-assoc"/>
</dbReference>
<dbReference type="Proteomes" id="UP000190961">
    <property type="component" value="Unassembled WGS sequence"/>
</dbReference>
<dbReference type="PANTHER" id="PTHR40202:SF1">
    <property type="entry name" value="HD DOMAIN-CONTAINING PROTEIN"/>
    <property type="match status" value="1"/>
</dbReference>
<dbReference type="SUPFAM" id="SSF109604">
    <property type="entry name" value="HD-domain/PDEase-like"/>
    <property type="match status" value="1"/>
</dbReference>
<keyword evidence="3" id="KW-1185">Reference proteome</keyword>
<dbReference type="OrthoDB" id="823268at2"/>
<protein>
    <submittedName>
        <fullName evidence="2">Phosphonate degradation operons associated HDIG domain protein</fullName>
    </submittedName>
</protein>
<dbReference type="Gene3D" id="1.10.3210.10">
    <property type="entry name" value="Hypothetical protein af1432"/>
    <property type="match status" value="1"/>
</dbReference>
<sequence>MNTAATLDEVFGLYEKYGNADYIGEPVSQLEHMSQAAQLAIEEGYDDEVILAAFFHDIGHICVMVREENNMGGYGVKSHEKIGGDYLREKGFPERVAKLVENHVQAKRYLTFKYSDYYEQLSEASKKTLEYQGGVMQAEEADAFEKDPLFQTSIRMRHWDEMAKEMHMPVIDLDELKKKAITVLSK</sequence>